<sequence>MRSLEIQARHGIAMLSHILLHITTYCVMLINPHLSCHVLHLHLISPTTLYLMQIKTFLTTRKMPLRLVKTCSGSINSKIDGIIWRFSVLFIISAASDSGTGRW</sequence>
<gene>
    <name evidence="1" type="ORF">BDW42DRAFT_172631</name>
</gene>
<keyword evidence="2" id="KW-1185">Reference proteome</keyword>
<reference evidence="2" key="1">
    <citation type="submission" date="2017-12" db="EMBL/GenBank/DDBJ databases">
        <authorList>
            <consortium name="DOE Joint Genome Institute"/>
            <person name="Mondo S.J."/>
            <person name="Kjaerbolling I."/>
            <person name="Vesth T.C."/>
            <person name="Frisvad J.C."/>
            <person name="Nybo J.L."/>
            <person name="Theobald S."/>
            <person name="Kuo A."/>
            <person name="Bowyer P."/>
            <person name="Matsuda Y."/>
            <person name="Lyhne E.K."/>
            <person name="Kogle M.E."/>
            <person name="Clum A."/>
            <person name="Lipzen A."/>
            <person name="Salamov A."/>
            <person name="Ngan C.Y."/>
            <person name="Daum C."/>
            <person name="Chiniquy J."/>
            <person name="Barry K."/>
            <person name="LaButti K."/>
            <person name="Haridas S."/>
            <person name="Simmons B.A."/>
            <person name="Magnuson J.K."/>
            <person name="Mortensen U.H."/>
            <person name="Larsen T.O."/>
            <person name="Grigoriev I.V."/>
            <person name="Baker S.E."/>
            <person name="Andersen M.R."/>
            <person name="Nordberg H.P."/>
            <person name="Cantor M.N."/>
            <person name="Hua S.X."/>
        </authorList>
    </citation>
    <scope>NUCLEOTIDE SEQUENCE [LARGE SCALE GENOMIC DNA]</scope>
    <source>
        <strain evidence="2">IBT 19404</strain>
    </source>
</reference>
<proteinExistence type="predicted"/>
<name>A0A2J5HQZ8_9EURO</name>
<organism evidence="1 2">
    <name type="scientific">Aspergillus taichungensis</name>
    <dbReference type="NCBI Taxonomy" id="482145"/>
    <lineage>
        <taxon>Eukaryota</taxon>
        <taxon>Fungi</taxon>
        <taxon>Dikarya</taxon>
        <taxon>Ascomycota</taxon>
        <taxon>Pezizomycotina</taxon>
        <taxon>Eurotiomycetes</taxon>
        <taxon>Eurotiomycetidae</taxon>
        <taxon>Eurotiales</taxon>
        <taxon>Aspergillaceae</taxon>
        <taxon>Aspergillus</taxon>
        <taxon>Aspergillus subgen. Circumdati</taxon>
    </lineage>
</organism>
<dbReference type="AlphaFoldDB" id="A0A2J5HQZ8"/>
<dbReference type="EMBL" id="KZ559558">
    <property type="protein sequence ID" value="PLN79613.1"/>
    <property type="molecule type" value="Genomic_DNA"/>
</dbReference>
<evidence type="ECO:0000313" key="2">
    <source>
        <dbReference type="Proteomes" id="UP000235023"/>
    </source>
</evidence>
<accession>A0A2J5HQZ8</accession>
<dbReference type="Proteomes" id="UP000235023">
    <property type="component" value="Unassembled WGS sequence"/>
</dbReference>
<evidence type="ECO:0000313" key="1">
    <source>
        <dbReference type="EMBL" id="PLN79613.1"/>
    </source>
</evidence>
<protein>
    <submittedName>
        <fullName evidence="1">Uncharacterized protein</fullName>
    </submittedName>
</protein>